<dbReference type="AlphaFoldDB" id="A0A7I7ZSJ2"/>
<dbReference type="RefSeq" id="WP_138251031.1">
    <property type="nucleotide sequence ID" value="NZ_AP022616.1"/>
</dbReference>
<dbReference type="Pfam" id="PF09956">
    <property type="entry name" value="Phage_cement_2"/>
    <property type="match status" value="1"/>
</dbReference>
<proteinExistence type="predicted"/>
<dbReference type="EMBL" id="POTM01000060">
    <property type="protein sequence ID" value="TLH61004.1"/>
    <property type="molecule type" value="Genomic_DNA"/>
</dbReference>
<sequence>MSNECTPLYRPGQEVTALTTAAVTGSTFVGISATRLAGMIRVATATQAVKPFGVASADIASGATGNIIRGGIVFVTAGGAITAGAEVEVGASGKVVTKASGTVVGTALETGSNGNPVLVALDI</sequence>
<dbReference type="Proteomes" id="UP000309984">
    <property type="component" value="Unassembled WGS sequence"/>
</dbReference>
<accession>A0A7I7ZSJ2</accession>
<organism evidence="1 2">
    <name type="scientific">Mycolicibacterium phocaicum</name>
    <dbReference type="NCBI Taxonomy" id="319706"/>
    <lineage>
        <taxon>Bacteria</taxon>
        <taxon>Bacillati</taxon>
        <taxon>Actinomycetota</taxon>
        <taxon>Actinomycetes</taxon>
        <taxon>Mycobacteriales</taxon>
        <taxon>Mycobacteriaceae</taxon>
        <taxon>Mycolicibacterium</taxon>
    </lineage>
</organism>
<protein>
    <submittedName>
        <fullName evidence="1">Uncharacterized protein</fullName>
    </submittedName>
</protein>
<name>A0A7I7ZSJ2_9MYCO</name>
<comment type="caution">
    <text evidence="1">The sequence shown here is derived from an EMBL/GenBank/DDBJ whole genome shotgun (WGS) entry which is preliminary data.</text>
</comment>
<evidence type="ECO:0000313" key="2">
    <source>
        <dbReference type="Proteomes" id="UP000309984"/>
    </source>
</evidence>
<evidence type="ECO:0000313" key="1">
    <source>
        <dbReference type="EMBL" id="TLH61004.1"/>
    </source>
</evidence>
<reference evidence="1 2" key="1">
    <citation type="submission" date="2018-01" db="EMBL/GenBank/DDBJ databases">
        <title>Comparative genomics of Mycobacterium mucogenicum and Mycobacterium neoaurum clade members emphasizing tRNA and non-coding RNA.</title>
        <authorList>
            <person name="Behra P.R.K."/>
            <person name="Pettersson B.M.F."/>
            <person name="Das S."/>
            <person name="Dasgupta S."/>
            <person name="Kirsebom L.A."/>
        </authorList>
    </citation>
    <scope>NUCLEOTIDE SEQUENCE [LARGE SCALE GENOMIC DNA]</scope>
    <source>
        <strain evidence="1 2">DSM 45104</strain>
    </source>
</reference>
<dbReference type="InterPro" id="IPR011231">
    <property type="entry name" value="Phage_VT1-Sakai_H0018"/>
</dbReference>
<gene>
    <name evidence="1" type="ORF">C1S79_25785</name>
</gene>
<keyword evidence="2" id="KW-1185">Reference proteome</keyword>